<dbReference type="InterPro" id="IPR010985">
    <property type="entry name" value="Ribbon_hlx_hlx"/>
</dbReference>
<gene>
    <name evidence="1" type="ORF">OM418_00360</name>
</gene>
<dbReference type="GeneID" id="97443331"/>
<proteinExistence type="predicted"/>
<evidence type="ECO:0000313" key="1">
    <source>
        <dbReference type="EMBL" id="WFC82730.1"/>
    </source>
</evidence>
<dbReference type="RefSeq" id="WP_252077894.1">
    <property type="nucleotide sequence ID" value="NZ_CP110533.1"/>
</dbReference>
<dbReference type="Gene3D" id="1.10.1220.10">
    <property type="entry name" value="Met repressor-like"/>
    <property type="match status" value="1"/>
</dbReference>
<reference evidence="1 2" key="1">
    <citation type="submission" date="2022-10" db="EMBL/GenBank/DDBJ databases">
        <title>Dissemination of Carbapenem-producing Enterobacteriaceae in the natural water sources, Central Thailand.</title>
        <authorList>
            <person name="Songsaeng W."/>
            <person name="Prapasarakul N."/>
            <person name="Am-In N."/>
            <person name="Wongsurawat T."/>
            <person name="Sirichokchatchawan W."/>
        </authorList>
    </citation>
    <scope>NUCLEOTIDE SEQUENCE [LARGE SCALE GENOMIC DNA]</scope>
    <source>
        <strain evidence="1 2">WS12-3</strain>
    </source>
</reference>
<evidence type="ECO:0008006" key="3">
    <source>
        <dbReference type="Google" id="ProtNLM"/>
    </source>
</evidence>
<dbReference type="SUPFAM" id="SSF47598">
    <property type="entry name" value="Ribbon-helix-helix"/>
    <property type="match status" value="1"/>
</dbReference>
<organism evidence="1 2">
    <name type="scientific">Enterobacter quasiroggenkampii</name>
    <dbReference type="NCBI Taxonomy" id="2497436"/>
    <lineage>
        <taxon>Bacteria</taxon>
        <taxon>Pseudomonadati</taxon>
        <taxon>Pseudomonadota</taxon>
        <taxon>Gammaproteobacteria</taxon>
        <taxon>Enterobacterales</taxon>
        <taxon>Enterobacteriaceae</taxon>
        <taxon>Enterobacter</taxon>
    </lineage>
</organism>
<dbReference type="EMBL" id="CP110533">
    <property type="protein sequence ID" value="WFC82730.1"/>
    <property type="molecule type" value="Genomic_DNA"/>
</dbReference>
<evidence type="ECO:0000313" key="2">
    <source>
        <dbReference type="Proteomes" id="UP001219309"/>
    </source>
</evidence>
<accession>A0ABY8E428</accession>
<sequence>MTLCQLYRAKKTKGDGQSPQFKMRIDPALKEQLDAVAAEEGMSLAN</sequence>
<dbReference type="InterPro" id="IPR013321">
    <property type="entry name" value="Arc_rbn_hlx_hlx"/>
</dbReference>
<name>A0ABY8E428_9ENTR</name>
<protein>
    <recommendedName>
        <fullName evidence="3">Toxin-antitoxin system HicB family antitoxin</fullName>
    </recommendedName>
</protein>
<keyword evidence="2" id="KW-1185">Reference proteome</keyword>
<dbReference type="Proteomes" id="UP001219309">
    <property type="component" value="Chromosome"/>
</dbReference>